<dbReference type="AlphaFoldDB" id="A0AAW6CD88"/>
<proteinExistence type="predicted"/>
<dbReference type="EMBL" id="JAQLWV010000013">
    <property type="protein sequence ID" value="MDB7933438.1"/>
    <property type="molecule type" value="Genomic_DNA"/>
</dbReference>
<dbReference type="EMBL" id="JAQLWO010000002">
    <property type="protein sequence ID" value="MDB7904844.1"/>
    <property type="molecule type" value="Genomic_DNA"/>
</dbReference>
<dbReference type="Proteomes" id="UP001211173">
    <property type="component" value="Unassembled WGS sequence"/>
</dbReference>
<gene>
    <name evidence="1" type="ORF">PND83_02515</name>
    <name evidence="2" type="ORF">PNE06_10185</name>
</gene>
<accession>A0AAW6CD88</accession>
<evidence type="ECO:0000313" key="2">
    <source>
        <dbReference type="EMBL" id="MDB7933438.1"/>
    </source>
</evidence>
<dbReference type="RefSeq" id="WP_007488708.1">
    <property type="nucleotide sequence ID" value="NZ_BAABXT010000001.1"/>
</dbReference>
<evidence type="ECO:0000313" key="3">
    <source>
        <dbReference type="Proteomes" id="UP001211173"/>
    </source>
</evidence>
<sequence>MARIANTFFELKNGNRQYDAMANLAGVYQDAGTPEICPSGFLVTKLQLMPASGYNGILNGNTWIFNKAVSGSNTTNGEILELFAYDSYDVNMVGDGVNNWRVGANTAGLELPADVVGTFCRIVPGWQYVFGSGNFSTAPTDLQTTKYATVSNGLLVAGASAPDANTGYWFEIVGEVYPTVGTRNWGKAYRVIAHFNGIAGTSAPVAPTADVTFALTTPSPDGSNTINGGGATKTVTVNVKNSTDSVVITATKTSGQTLAKSGTNQSNVTLGSDGSTTQTITVDTTNVATAGGSKNFTITVNEGSHTSISYAVTVTVAGAD</sequence>
<dbReference type="GeneID" id="63974380"/>
<protein>
    <submittedName>
        <fullName evidence="2">Uncharacterized protein</fullName>
    </submittedName>
</protein>
<dbReference type="Proteomes" id="UP001211006">
    <property type="component" value="Unassembled WGS sequence"/>
</dbReference>
<organism evidence="2 3">
    <name type="scientific">Flavonifractor plautii</name>
    <name type="common">Fusobacterium plautii</name>
    <dbReference type="NCBI Taxonomy" id="292800"/>
    <lineage>
        <taxon>Bacteria</taxon>
        <taxon>Bacillati</taxon>
        <taxon>Bacillota</taxon>
        <taxon>Clostridia</taxon>
        <taxon>Eubacteriales</taxon>
        <taxon>Oscillospiraceae</taxon>
        <taxon>Flavonifractor</taxon>
    </lineage>
</organism>
<reference evidence="2" key="1">
    <citation type="submission" date="2023-01" db="EMBL/GenBank/DDBJ databases">
        <title>Human gut microbiome strain richness.</title>
        <authorList>
            <person name="Chen-Liaw A."/>
        </authorList>
    </citation>
    <scope>NUCLEOTIDE SEQUENCE</scope>
    <source>
        <strain evidence="2">1001287st1_F4_1001285I_161205</strain>
        <strain evidence="1">2225st1_A6_2225SCRN_200828</strain>
    </source>
</reference>
<name>A0AAW6CD88_FLAPL</name>
<comment type="caution">
    <text evidence="2">The sequence shown here is derived from an EMBL/GenBank/DDBJ whole genome shotgun (WGS) entry which is preliminary data.</text>
</comment>
<evidence type="ECO:0000313" key="1">
    <source>
        <dbReference type="EMBL" id="MDB7904844.1"/>
    </source>
</evidence>